<dbReference type="AlphaFoldDB" id="A0A652YUX8"/>
<reference evidence="1" key="1">
    <citation type="submission" date="2019-07" db="EMBL/GenBank/DDBJ databases">
        <title>Genomic Encyclopedia of Type Strains, Phase IV (KMG-IV): sequencing the most valuable type-strain genomes for metagenomic binning, comparative biology and taxonomic classification.</title>
        <authorList>
            <person name="Goeker M."/>
        </authorList>
    </citation>
    <scope>NUCLEOTIDE SEQUENCE</scope>
    <source>
        <strain evidence="1">DSM 44596</strain>
    </source>
</reference>
<protein>
    <submittedName>
        <fullName evidence="1">Uncharacterized protein</fullName>
    </submittedName>
</protein>
<name>A0A652YUX8_NOCGL</name>
<proteinExistence type="predicted"/>
<accession>A0A652YUX8</accession>
<dbReference type="InterPro" id="IPR008930">
    <property type="entry name" value="Terpenoid_cyclase/PrenylTrfase"/>
</dbReference>
<dbReference type="EMBL" id="VNIQ01000002">
    <property type="protein sequence ID" value="TYQ06734.1"/>
    <property type="molecule type" value="Genomic_DNA"/>
</dbReference>
<gene>
    <name evidence="1" type="ORF">FNL38_102878</name>
</gene>
<organism evidence="1">
    <name type="scientific">Nocardia globerula</name>
    <dbReference type="NCBI Taxonomy" id="1818"/>
    <lineage>
        <taxon>Bacteria</taxon>
        <taxon>Bacillati</taxon>
        <taxon>Actinomycetota</taxon>
        <taxon>Actinomycetes</taxon>
        <taxon>Mycobacteriales</taxon>
        <taxon>Nocardiaceae</taxon>
        <taxon>Nocardia</taxon>
    </lineage>
</organism>
<sequence>MVVDLAAATRFLAGNGRILDRHRLNLVLGQGDRDAALAAVDGYRNPDGGYGWGLEPDLRSPGSQPGGALHAFEVFADVAAVTPRALELCDWLQTVSTVDGGLPFALPISEPAGCAPFWVDADPSESSLQITAIVCATALRVAEFDSAVAKHPWLDSAVRFCLGAIERAETLSALELAFALQFLDAANEVRLVAKLGALIPPDGLVHVDGGAVDEYMRPLDFSPYPSGPTRTLFSAGVIDEELSALAARQCDDGGWMVDFDSYSPAAVLEWRGHATVSAVALLKRNSVI</sequence>
<dbReference type="SUPFAM" id="SSF48239">
    <property type="entry name" value="Terpenoid cyclases/Protein prenyltransferases"/>
    <property type="match status" value="1"/>
</dbReference>
<comment type="caution">
    <text evidence="1">The sequence shown here is derived from an EMBL/GenBank/DDBJ whole genome shotgun (WGS) entry which is preliminary data.</text>
</comment>
<evidence type="ECO:0000313" key="1">
    <source>
        <dbReference type="EMBL" id="TYQ06734.1"/>
    </source>
</evidence>